<dbReference type="RefSeq" id="WP_258857283.1">
    <property type="nucleotide sequence ID" value="NZ_JANUGV010000004.1"/>
</dbReference>
<sequence length="188" mass="20863">MTAWLAHGCGALAPAWLCAHGDLLLYLLPSAALAFLIWIFSSAHPIFFIFTAAGTLCHELAHFGVGLLVGAEPSNLTVIPRRAGRNWELGSVTFLNLRWYNAAPSALAPLLVLLVPLAVAAWRTEPGWHFQPLDLALAWLLAPQFLSFWPSPTDWRLAARSWPWLVVLPLLGLLLFYYRAPLFQIVKT</sequence>
<dbReference type="Proteomes" id="UP001205861">
    <property type="component" value="Unassembled WGS sequence"/>
</dbReference>
<feature type="transmembrane region" description="Helical" evidence="1">
    <location>
        <begin position="31"/>
        <end position="53"/>
    </location>
</feature>
<feature type="transmembrane region" description="Helical" evidence="1">
    <location>
        <begin position="99"/>
        <end position="121"/>
    </location>
</feature>
<protein>
    <recommendedName>
        <fullName evidence="4">M50 family peptidase</fullName>
    </recommendedName>
</protein>
<keyword evidence="1" id="KW-0812">Transmembrane</keyword>
<name>A0ABT2BME2_9BURK</name>
<evidence type="ECO:0000313" key="3">
    <source>
        <dbReference type="Proteomes" id="UP001205861"/>
    </source>
</evidence>
<keyword evidence="1" id="KW-1133">Transmembrane helix</keyword>
<feature type="transmembrane region" description="Helical" evidence="1">
    <location>
        <begin position="60"/>
        <end position="79"/>
    </location>
</feature>
<keyword evidence="1" id="KW-0472">Membrane</keyword>
<dbReference type="EMBL" id="JANUGV010000004">
    <property type="protein sequence ID" value="MCS0609635.1"/>
    <property type="molecule type" value="Genomic_DNA"/>
</dbReference>
<keyword evidence="3" id="KW-1185">Reference proteome</keyword>
<proteinExistence type="predicted"/>
<evidence type="ECO:0000313" key="2">
    <source>
        <dbReference type="EMBL" id="MCS0609635.1"/>
    </source>
</evidence>
<evidence type="ECO:0000256" key="1">
    <source>
        <dbReference type="SAM" id="Phobius"/>
    </source>
</evidence>
<evidence type="ECO:0008006" key="4">
    <source>
        <dbReference type="Google" id="ProtNLM"/>
    </source>
</evidence>
<comment type="caution">
    <text evidence="2">The sequence shown here is derived from an EMBL/GenBank/DDBJ whole genome shotgun (WGS) entry which is preliminary data.</text>
</comment>
<feature type="transmembrane region" description="Helical" evidence="1">
    <location>
        <begin position="161"/>
        <end position="178"/>
    </location>
</feature>
<organism evidence="2 3">
    <name type="scientific">Massilia solisilvae</name>
    <dbReference type="NCBI Taxonomy" id="1811225"/>
    <lineage>
        <taxon>Bacteria</taxon>
        <taxon>Pseudomonadati</taxon>
        <taxon>Pseudomonadota</taxon>
        <taxon>Betaproteobacteria</taxon>
        <taxon>Burkholderiales</taxon>
        <taxon>Oxalobacteraceae</taxon>
        <taxon>Telluria group</taxon>
        <taxon>Massilia</taxon>
    </lineage>
</organism>
<accession>A0ABT2BME2</accession>
<reference evidence="2 3" key="1">
    <citation type="submission" date="2022-08" db="EMBL/GenBank/DDBJ databases">
        <title>Reclassification of Massilia species as members of the genera Telluria, Duganella, Pseudoduganella, Mokoshia gen. nov. and Zemynaea gen. nov. using orthogonal and non-orthogonal genome-based approaches.</title>
        <authorList>
            <person name="Bowman J.P."/>
        </authorList>
    </citation>
    <scope>NUCLEOTIDE SEQUENCE [LARGE SCALE GENOMIC DNA]</scope>
    <source>
        <strain evidence="2 3">JCM 31607</strain>
    </source>
</reference>
<gene>
    <name evidence="2" type="ORF">NX773_15820</name>
</gene>